<organism evidence="2 3">
    <name type="scientific">Vigna mungo</name>
    <name type="common">Black gram</name>
    <name type="synonym">Phaseolus mungo</name>
    <dbReference type="NCBI Taxonomy" id="3915"/>
    <lineage>
        <taxon>Eukaryota</taxon>
        <taxon>Viridiplantae</taxon>
        <taxon>Streptophyta</taxon>
        <taxon>Embryophyta</taxon>
        <taxon>Tracheophyta</taxon>
        <taxon>Spermatophyta</taxon>
        <taxon>Magnoliopsida</taxon>
        <taxon>eudicotyledons</taxon>
        <taxon>Gunneridae</taxon>
        <taxon>Pentapetalae</taxon>
        <taxon>rosids</taxon>
        <taxon>fabids</taxon>
        <taxon>Fabales</taxon>
        <taxon>Fabaceae</taxon>
        <taxon>Papilionoideae</taxon>
        <taxon>50 kb inversion clade</taxon>
        <taxon>NPAAA clade</taxon>
        <taxon>indigoferoid/millettioid clade</taxon>
        <taxon>Phaseoleae</taxon>
        <taxon>Vigna</taxon>
    </lineage>
</organism>
<name>A0AAQ3RSF1_VIGMU</name>
<dbReference type="EMBL" id="CP144694">
    <property type="protein sequence ID" value="WVZ03498.1"/>
    <property type="molecule type" value="Genomic_DNA"/>
</dbReference>
<reference evidence="2 3" key="1">
    <citation type="journal article" date="2023" name="Life. Sci Alliance">
        <title>Evolutionary insights into 3D genome organization and epigenetic landscape of Vigna mungo.</title>
        <authorList>
            <person name="Junaid A."/>
            <person name="Singh B."/>
            <person name="Bhatia S."/>
        </authorList>
    </citation>
    <scope>NUCLEOTIDE SEQUENCE [LARGE SCALE GENOMIC DNA]</scope>
    <source>
        <strain evidence="2">Urdbean</strain>
    </source>
</reference>
<proteinExistence type="predicted"/>
<keyword evidence="3" id="KW-1185">Reference proteome</keyword>
<feature type="region of interest" description="Disordered" evidence="1">
    <location>
        <begin position="1"/>
        <end position="21"/>
    </location>
</feature>
<evidence type="ECO:0000313" key="3">
    <source>
        <dbReference type="Proteomes" id="UP001374535"/>
    </source>
</evidence>
<sequence>MLEMSGLEAPETFSKSSDTFPSASLTTSSGLDSLFSLDNIESLFSDVPLLEDPSKLLRTFLAMSASSSKLSSGGVPSSTMALEWFVSLSSPWPDLLSTSSTSSSSLSSSLKMSSSFSEARVSFISLLNIFFGTAQSTAMTRFANFDPLSF</sequence>
<gene>
    <name evidence="2" type="ORF">V8G54_024304</name>
</gene>
<evidence type="ECO:0000256" key="1">
    <source>
        <dbReference type="SAM" id="MobiDB-lite"/>
    </source>
</evidence>
<protein>
    <submittedName>
        <fullName evidence="2">Uncharacterized protein</fullName>
    </submittedName>
</protein>
<accession>A0AAQ3RSF1</accession>
<evidence type="ECO:0000313" key="2">
    <source>
        <dbReference type="EMBL" id="WVZ03498.1"/>
    </source>
</evidence>
<dbReference type="Proteomes" id="UP001374535">
    <property type="component" value="Chromosome 7"/>
</dbReference>
<dbReference type="AlphaFoldDB" id="A0AAQ3RSF1"/>